<organism evidence="2 3">
    <name type="scientific">Tribonema minus</name>
    <dbReference type="NCBI Taxonomy" id="303371"/>
    <lineage>
        <taxon>Eukaryota</taxon>
        <taxon>Sar</taxon>
        <taxon>Stramenopiles</taxon>
        <taxon>Ochrophyta</taxon>
        <taxon>PX clade</taxon>
        <taxon>Xanthophyceae</taxon>
        <taxon>Tribonematales</taxon>
        <taxon>Tribonemataceae</taxon>
        <taxon>Tribonema</taxon>
    </lineage>
</organism>
<dbReference type="Proteomes" id="UP000664859">
    <property type="component" value="Unassembled WGS sequence"/>
</dbReference>
<feature type="chain" id="PRO_5032828824" evidence="1">
    <location>
        <begin position="17"/>
        <end position="293"/>
    </location>
</feature>
<protein>
    <submittedName>
        <fullName evidence="2">Uncharacterized protein</fullName>
    </submittedName>
</protein>
<proteinExistence type="predicted"/>
<keyword evidence="3" id="KW-1185">Reference proteome</keyword>
<comment type="caution">
    <text evidence="2">The sequence shown here is derived from an EMBL/GenBank/DDBJ whole genome shotgun (WGS) entry which is preliminary data.</text>
</comment>
<keyword evidence="1" id="KW-0732">Signal</keyword>
<evidence type="ECO:0000256" key="1">
    <source>
        <dbReference type="SAM" id="SignalP"/>
    </source>
</evidence>
<reference evidence="2" key="1">
    <citation type="submission" date="2021-02" db="EMBL/GenBank/DDBJ databases">
        <title>First Annotated Genome of the Yellow-green Alga Tribonema minus.</title>
        <authorList>
            <person name="Mahan K.M."/>
        </authorList>
    </citation>
    <scope>NUCLEOTIDE SEQUENCE</scope>
    <source>
        <strain evidence="2">UTEX B ZZ1240</strain>
    </source>
</reference>
<name>A0A835YK74_9STRA</name>
<evidence type="ECO:0000313" key="2">
    <source>
        <dbReference type="EMBL" id="KAG5176655.1"/>
    </source>
</evidence>
<accession>A0A835YK74</accession>
<feature type="signal peptide" evidence="1">
    <location>
        <begin position="1"/>
        <end position="16"/>
    </location>
</feature>
<gene>
    <name evidence="2" type="ORF">JKP88DRAFT_265383</name>
</gene>
<dbReference type="EMBL" id="JAFCMP010000535">
    <property type="protein sequence ID" value="KAG5176655.1"/>
    <property type="molecule type" value="Genomic_DNA"/>
</dbReference>
<sequence length="293" mass="31772">MQILINALAVAAVADAFSLSVSWSPRQEGKTWIISMSASTVGPRKLKAAKQQVLNGQVPLEAAEVVMDYQVQIAVAAAVQAQSDMATRAADAEREKAELAMQVARLERDTAAVVRDKIEGQLRQANTALLRALGLMHMRGLIEFGEKIAMDEYWVSKLATVYPSDQGALQAFTKLKKTVSSGGRIAWWTQLAQETDQAVLAGEKVACARKALAVYKPAHGPASVAACYASISGDMHDPIEDEQGRFRIYRDRVGNENAQFLLLMCDVIPVTGIIYQDGVRLADKRDVPDEGGA</sequence>
<dbReference type="AlphaFoldDB" id="A0A835YK74"/>
<evidence type="ECO:0000313" key="3">
    <source>
        <dbReference type="Proteomes" id="UP000664859"/>
    </source>
</evidence>